<evidence type="ECO:0000313" key="2">
    <source>
        <dbReference type="RefSeq" id="XP_021807025.1"/>
    </source>
</evidence>
<dbReference type="AlphaFoldDB" id="A0A6P5RQ81"/>
<keyword evidence="1" id="KW-1185">Reference proteome</keyword>
<gene>
    <name evidence="2" type="primary">LOC110750943</name>
</gene>
<name>A0A6P5RQ81_PRUAV</name>
<evidence type="ECO:0000313" key="1">
    <source>
        <dbReference type="Proteomes" id="UP000515124"/>
    </source>
</evidence>
<dbReference type="Proteomes" id="UP000515124">
    <property type="component" value="Unplaced"/>
</dbReference>
<dbReference type="RefSeq" id="XP_021807025.1">
    <property type="nucleotide sequence ID" value="XM_021951333.1"/>
</dbReference>
<reference evidence="2" key="1">
    <citation type="submission" date="2025-08" db="UniProtKB">
        <authorList>
            <consortium name="RefSeq"/>
        </authorList>
    </citation>
    <scope>IDENTIFICATION</scope>
</reference>
<proteinExistence type="predicted"/>
<protein>
    <submittedName>
        <fullName evidence="2">Uncharacterized protein LOC110750943</fullName>
    </submittedName>
</protein>
<dbReference type="GeneID" id="110750943"/>
<dbReference type="KEGG" id="pavi:110750943"/>
<sequence length="109" mass="11612">MTVEFGVAKGKRIRGLGSSLRVESSHSGGVASSFATQQKVEELQGTIGELKGTVSELQGTVGKLLDVIEWMRTHDGPLPSHIGVLSSHVGDSPCDDDQGGWERILIEKV</sequence>
<accession>A0A6P5RQ81</accession>
<organism evidence="1 2">
    <name type="scientific">Prunus avium</name>
    <name type="common">Cherry</name>
    <name type="synonym">Cerasus avium</name>
    <dbReference type="NCBI Taxonomy" id="42229"/>
    <lineage>
        <taxon>Eukaryota</taxon>
        <taxon>Viridiplantae</taxon>
        <taxon>Streptophyta</taxon>
        <taxon>Embryophyta</taxon>
        <taxon>Tracheophyta</taxon>
        <taxon>Spermatophyta</taxon>
        <taxon>Magnoliopsida</taxon>
        <taxon>eudicotyledons</taxon>
        <taxon>Gunneridae</taxon>
        <taxon>Pentapetalae</taxon>
        <taxon>rosids</taxon>
        <taxon>fabids</taxon>
        <taxon>Rosales</taxon>
        <taxon>Rosaceae</taxon>
        <taxon>Amygdaloideae</taxon>
        <taxon>Amygdaleae</taxon>
        <taxon>Prunus</taxon>
    </lineage>
</organism>